<evidence type="ECO:0000313" key="2">
    <source>
        <dbReference type="Ensembl" id="ENSATEP00000047467.1"/>
    </source>
</evidence>
<name>A0A7N6AEQ7_ANATE</name>
<evidence type="ECO:0000313" key="3">
    <source>
        <dbReference type="Proteomes" id="UP000265040"/>
    </source>
</evidence>
<dbReference type="InterPro" id="IPR036179">
    <property type="entry name" value="Ig-like_dom_sf"/>
</dbReference>
<dbReference type="PROSITE" id="PS50835">
    <property type="entry name" value="IG_LIKE"/>
    <property type="match status" value="1"/>
</dbReference>
<dbReference type="GeneTree" id="ENSGT01030000234785"/>
<dbReference type="Proteomes" id="UP000265040">
    <property type="component" value="Chromosome 8"/>
</dbReference>
<reference evidence="2" key="2">
    <citation type="submission" date="2025-08" db="UniProtKB">
        <authorList>
            <consortium name="Ensembl"/>
        </authorList>
    </citation>
    <scope>IDENTIFICATION</scope>
</reference>
<evidence type="ECO:0000259" key="1">
    <source>
        <dbReference type="PROSITE" id="PS50835"/>
    </source>
</evidence>
<organism evidence="2 3">
    <name type="scientific">Anabas testudineus</name>
    <name type="common">Climbing perch</name>
    <name type="synonym">Anthias testudineus</name>
    <dbReference type="NCBI Taxonomy" id="64144"/>
    <lineage>
        <taxon>Eukaryota</taxon>
        <taxon>Metazoa</taxon>
        <taxon>Chordata</taxon>
        <taxon>Craniata</taxon>
        <taxon>Vertebrata</taxon>
        <taxon>Euteleostomi</taxon>
        <taxon>Actinopterygii</taxon>
        <taxon>Neopterygii</taxon>
        <taxon>Teleostei</taxon>
        <taxon>Neoteleostei</taxon>
        <taxon>Acanthomorphata</taxon>
        <taxon>Anabantaria</taxon>
        <taxon>Anabantiformes</taxon>
        <taxon>Anabantoidei</taxon>
        <taxon>Anabantidae</taxon>
        <taxon>Anabas</taxon>
    </lineage>
</organism>
<dbReference type="InterPro" id="IPR007110">
    <property type="entry name" value="Ig-like_dom"/>
</dbReference>
<reference evidence="2" key="3">
    <citation type="submission" date="2025-09" db="UniProtKB">
        <authorList>
            <consortium name="Ensembl"/>
        </authorList>
    </citation>
    <scope>IDENTIFICATION</scope>
</reference>
<reference evidence="2" key="1">
    <citation type="submission" date="2021-04" db="EMBL/GenBank/DDBJ databases">
        <authorList>
            <consortium name="Wellcome Sanger Institute Data Sharing"/>
        </authorList>
    </citation>
    <scope>NUCLEOTIDE SEQUENCE [LARGE SCALE GENOMIC DNA]</scope>
</reference>
<accession>A0A7N6AEQ7</accession>
<protein>
    <recommendedName>
        <fullName evidence="1">Ig-like domain-containing protein</fullName>
    </recommendedName>
</protein>
<dbReference type="SUPFAM" id="SSF48726">
    <property type="entry name" value="Immunoglobulin"/>
    <property type="match status" value="1"/>
</dbReference>
<keyword evidence="3" id="KW-1185">Reference proteome</keyword>
<dbReference type="InterPro" id="IPR013783">
    <property type="entry name" value="Ig-like_fold"/>
</dbReference>
<dbReference type="Ensembl" id="ENSATET00000055361.1">
    <property type="protein sequence ID" value="ENSATEP00000047467.1"/>
    <property type="gene ID" value="ENSATEG00000026298.1"/>
</dbReference>
<dbReference type="AlphaFoldDB" id="A0A7N6AEQ7"/>
<dbReference type="Gene3D" id="2.60.40.10">
    <property type="entry name" value="Immunoglobulins"/>
    <property type="match status" value="1"/>
</dbReference>
<proteinExistence type="predicted"/>
<feature type="domain" description="Ig-like" evidence="1">
    <location>
        <begin position="31"/>
        <end position="120"/>
    </location>
</feature>
<dbReference type="InParanoid" id="A0A7N6AEQ7"/>
<sequence>ENIHNSMEATPHLCPLQTLQQSESETKLPKPSIYIHPAGEVTLGQNISIICSISTPTLQLLHGTFTLNQISGSFSQNQTSKTNCATFTIIKVNSHNEGLYSCRFFQGPQDFAVSDSVGLSVVDKKGKKTIVKGFTSNLIEHRGLSCC</sequence>